<name>E7FUD5_ERYRH</name>
<dbReference type="InterPro" id="IPR017459">
    <property type="entry name" value="Glycosyl_Trfase_fam3_N_dom"/>
</dbReference>
<dbReference type="Proteomes" id="UP000003028">
    <property type="component" value="Unassembled WGS sequence"/>
</dbReference>
<feature type="domain" description="Pyrimidine nucleoside phosphorylase C-terminal" evidence="11">
    <location>
        <begin position="345"/>
        <end position="418"/>
    </location>
</feature>
<dbReference type="GO" id="GO:0009032">
    <property type="term" value="F:thymidine phosphorylase activity"/>
    <property type="evidence" value="ECO:0007669"/>
    <property type="project" value="RHEA"/>
</dbReference>
<dbReference type="InterPro" id="IPR036566">
    <property type="entry name" value="PYNP-like_C_sf"/>
</dbReference>
<dbReference type="NCBIfam" id="NF004490">
    <property type="entry name" value="PRK05820.1"/>
    <property type="match status" value="1"/>
</dbReference>
<dbReference type="PIRSF" id="PIRSF000478">
    <property type="entry name" value="TP_PyNP"/>
    <property type="match status" value="1"/>
</dbReference>
<dbReference type="OrthoDB" id="9763887at2"/>
<comment type="caution">
    <text evidence="12">The sequence shown here is derived from an EMBL/GenBank/DDBJ whole genome shotgun (WGS) entry which is preliminary data.</text>
</comment>
<dbReference type="InterPro" id="IPR000053">
    <property type="entry name" value="Thymidine/pyrmidine_PPase"/>
</dbReference>
<dbReference type="Gene3D" id="3.90.1170.30">
    <property type="entry name" value="Pyrimidine nucleoside phosphorylase-like, C-terminal domain"/>
    <property type="match status" value="1"/>
</dbReference>
<dbReference type="GO" id="GO:0047847">
    <property type="term" value="F:deoxyuridine phosphorylase activity"/>
    <property type="evidence" value="ECO:0007669"/>
    <property type="project" value="RHEA"/>
</dbReference>
<dbReference type="SUPFAM" id="SSF52418">
    <property type="entry name" value="Nucleoside phosphorylase/phosphoribosyltransferase catalytic domain"/>
    <property type="match status" value="1"/>
</dbReference>
<dbReference type="GO" id="GO:0004645">
    <property type="term" value="F:1,4-alpha-oligoglucan phosphorylase activity"/>
    <property type="evidence" value="ECO:0007669"/>
    <property type="project" value="InterPro"/>
</dbReference>
<dbReference type="SMART" id="SM00941">
    <property type="entry name" value="PYNP_C"/>
    <property type="match status" value="1"/>
</dbReference>
<dbReference type="RefSeq" id="WP_003773892.1">
    <property type="nucleotide sequence ID" value="NZ_ACLK02000001.1"/>
</dbReference>
<dbReference type="Gene3D" id="1.20.970.10">
    <property type="entry name" value="Transferase, Pyrimidine Nucleoside Phosphorylase, Chain C"/>
    <property type="match status" value="1"/>
</dbReference>
<dbReference type="Gene3D" id="3.40.1030.10">
    <property type="entry name" value="Nucleoside phosphorylase/phosphoribosyltransferase catalytic domain"/>
    <property type="match status" value="1"/>
</dbReference>
<dbReference type="PANTHER" id="PTHR10515">
    <property type="entry name" value="THYMIDINE PHOSPHORYLASE"/>
    <property type="match status" value="1"/>
</dbReference>
<dbReference type="Pfam" id="PF02885">
    <property type="entry name" value="Glycos_trans_3N"/>
    <property type="match status" value="1"/>
</dbReference>
<dbReference type="GO" id="GO:0006213">
    <property type="term" value="P:pyrimidine nucleoside metabolic process"/>
    <property type="evidence" value="ECO:0007669"/>
    <property type="project" value="InterPro"/>
</dbReference>
<keyword evidence="7 12" id="KW-0328">Glycosyltransferase</keyword>
<evidence type="ECO:0000313" key="13">
    <source>
        <dbReference type="Proteomes" id="UP000003028"/>
    </source>
</evidence>
<dbReference type="PANTHER" id="PTHR10515:SF0">
    <property type="entry name" value="THYMIDINE PHOSPHORYLASE"/>
    <property type="match status" value="1"/>
</dbReference>
<dbReference type="Pfam" id="PF00591">
    <property type="entry name" value="Glycos_transf_3"/>
    <property type="match status" value="1"/>
</dbReference>
<dbReference type="NCBIfam" id="NF004747">
    <property type="entry name" value="PRK06078.1"/>
    <property type="match status" value="1"/>
</dbReference>
<dbReference type="InterPro" id="IPR017872">
    <property type="entry name" value="Pyrmidine_PPase_CS"/>
</dbReference>
<evidence type="ECO:0000256" key="10">
    <source>
        <dbReference type="ARBA" id="ARBA00048525"/>
    </source>
</evidence>
<dbReference type="PROSITE" id="PS00647">
    <property type="entry name" value="THYMID_PHOSPHORYLASE"/>
    <property type="match status" value="1"/>
</dbReference>
<dbReference type="SUPFAM" id="SSF47648">
    <property type="entry name" value="Nucleoside phosphorylase/phosphoribosyltransferase N-terminal domain"/>
    <property type="match status" value="1"/>
</dbReference>
<comment type="catalytic activity">
    <reaction evidence="10">
        <text>thymidine + phosphate = 2-deoxy-alpha-D-ribose 1-phosphate + thymine</text>
        <dbReference type="Rhea" id="RHEA:16037"/>
        <dbReference type="ChEBI" id="CHEBI:17748"/>
        <dbReference type="ChEBI" id="CHEBI:17821"/>
        <dbReference type="ChEBI" id="CHEBI:43474"/>
        <dbReference type="ChEBI" id="CHEBI:57259"/>
        <dbReference type="EC" id="2.4.2.2"/>
    </reaction>
</comment>
<evidence type="ECO:0000313" key="12">
    <source>
        <dbReference type="EMBL" id="EFY09738.1"/>
    </source>
</evidence>
<comment type="similarity">
    <text evidence="3">Belongs to the thymidine/pyrimidine-nucleoside phosphorylase family.</text>
</comment>
<evidence type="ECO:0000256" key="5">
    <source>
        <dbReference type="ARBA" id="ARBA00011889"/>
    </source>
</evidence>
<comment type="subunit">
    <text evidence="4">Homodimer.</text>
</comment>
<evidence type="ECO:0000256" key="7">
    <source>
        <dbReference type="ARBA" id="ARBA00022676"/>
    </source>
</evidence>
<keyword evidence="13" id="KW-1185">Reference proteome</keyword>
<dbReference type="InterPro" id="IPR036320">
    <property type="entry name" value="Glycosyl_Trfase_fam3_N_dom_sf"/>
</dbReference>
<protein>
    <recommendedName>
        <fullName evidence="6">Pyrimidine-nucleoside phosphorylase</fullName>
        <ecNumber evidence="5">2.4.2.2</ecNumber>
    </recommendedName>
</protein>
<dbReference type="InterPro" id="IPR018090">
    <property type="entry name" value="Pyrmidine_PPas_bac/euk"/>
</dbReference>
<dbReference type="InterPro" id="IPR035902">
    <property type="entry name" value="Nuc_phospho_transferase"/>
</dbReference>
<evidence type="ECO:0000256" key="4">
    <source>
        <dbReference type="ARBA" id="ARBA00011738"/>
    </source>
</evidence>
<dbReference type="InterPro" id="IPR000312">
    <property type="entry name" value="Glycosyl_Trfase_fam3"/>
</dbReference>
<evidence type="ECO:0000256" key="1">
    <source>
        <dbReference type="ARBA" id="ARBA00001066"/>
    </source>
</evidence>
<evidence type="ECO:0000256" key="6">
    <source>
        <dbReference type="ARBA" id="ARBA00014680"/>
    </source>
</evidence>
<evidence type="ECO:0000256" key="2">
    <source>
        <dbReference type="ARBA" id="ARBA00003877"/>
    </source>
</evidence>
<reference evidence="12" key="1">
    <citation type="submission" date="2011-01" db="EMBL/GenBank/DDBJ databases">
        <authorList>
            <person name="Muzny D."/>
            <person name="Qin X."/>
            <person name="Buhay C."/>
            <person name="Dugan-Rocha S."/>
            <person name="Ding Y."/>
            <person name="Chen G."/>
            <person name="Hawes A."/>
            <person name="Holder M."/>
            <person name="Jhangiani S."/>
            <person name="Johnson A."/>
            <person name="Khan Z."/>
            <person name="Li Z."/>
            <person name="Liu W."/>
            <person name="Liu X."/>
            <person name="Perez L."/>
            <person name="Shen H."/>
            <person name="Wang Q."/>
            <person name="Watt J."/>
            <person name="Xi L."/>
            <person name="Xin Y."/>
            <person name="Zhou J."/>
            <person name="Deng J."/>
            <person name="Jiang H."/>
            <person name="Liu Y."/>
            <person name="Qu J."/>
            <person name="Song X.-Z."/>
            <person name="Zhang L."/>
            <person name="Villasana D."/>
            <person name="Johnson A."/>
            <person name="Liu J."/>
            <person name="Liyanage D."/>
            <person name="Lorensuhewa L."/>
            <person name="Robinson T."/>
            <person name="Song A."/>
            <person name="Song B.-B."/>
            <person name="Dinh H."/>
            <person name="Thornton R."/>
            <person name="Coyle M."/>
            <person name="Francisco L."/>
            <person name="Jackson L."/>
            <person name="Javaid M."/>
            <person name="Korchina V."/>
            <person name="Kovar C."/>
            <person name="Mata R."/>
            <person name="Mathew T."/>
            <person name="Ngo R."/>
            <person name="Nguyen L."/>
            <person name="Nguyen N."/>
            <person name="Okwuonu G."/>
            <person name="Ongeri F."/>
            <person name="Pham C."/>
            <person name="Simmons D."/>
            <person name="Wilczek-Boney K."/>
            <person name="Hale W."/>
            <person name="Jakkamsetti A."/>
            <person name="Pham P."/>
            <person name="Ruth R."/>
            <person name="San Lucas F."/>
            <person name="Warren J."/>
            <person name="Zhang J."/>
            <person name="Zhao Z."/>
            <person name="Zhou C."/>
            <person name="Zhu D."/>
            <person name="Lee S."/>
            <person name="Bess C."/>
            <person name="Blankenburg K."/>
            <person name="Forbes L."/>
            <person name="Fu Q."/>
            <person name="Gubbala S."/>
            <person name="Hirani K."/>
            <person name="Jayaseelan J.C."/>
            <person name="Lara F."/>
            <person name="Munidasa M."/>
            <person name="Palculict T."/>
            <person name="Patil S."/>
            <person name="Pu L.-L."/>
            <person name="Saada N."/>
            <person name="Tang L."/>
            <person name="Weissenberger G."/>
            <person name="Zhu Y."/>
            <person name="Hemphill L."/>
            <person name="Shang Y."/>
            <person name="Youmans B."/>
            <person name="Ayvaz T."/>
            <person name="Ross M."/>
            <person name="Santibanez J."/>
            <person name="Aqrawi P."/>
            <person name="Gross S."/>
            <person name="Joshi V."/>
            <person name="Fowler G."/>
            <person name="Nazareth L."/>
            <person name="Reid J."/>
            <person name="Worley K."/>
            <person name="Petrosino J."/>
            <person name="Highlander S."/>
            <person name="Gibbs R."/>
        </authorList>
    </citation>
    <scope>NUCLEOTIDE SEQUENCE [LARGE SCALE GENOMIC DNA]</scope>
    <source>
        <strain evidence="12">ATCC 19414</strain>
    </source>
</reference>
<evidence type="ECO:0000259" key="11">
    <source>
        <dbReference type="SMART" id="SM00941"/>
    </source>
</evidence>
<evidence type="ECO:0000256" key="9">
    <source>
        <dbReference type="ARBA" id="ARBA00048453"/>
    </source>
</evidence>
<dbReference type="GO" id="GO:0006206">
    <property type="term" value="P:pyrimidine nucleobase metabolic process"/>
    <property type="evidence" value="ECO:0007669"/>
    <property type="project" value="InterPro"/>
</dbReference>
<dbReference type="GO" id="GO:0005829">
    <property type="term" value="C:cytosol"/>
    <property type="evidence" value="ECO:0007669"/>
    <property type="project" value="TreeGrafter"/>
</dbReference>
<dbReference type="InterPro" id="IPR013102">
    <property type="entry name" value="PYNP_C"/>
</dbReference>
<accession>E7FUD5</accession>
<evidence type="ECO:0000256" key="3">
    <source>
        <dbReference type="ARBA" id="ARBA00006915"/>
    </source>
</evidence>
<evidence type="ECO:0000256" key="8">
    <source>
        <dbReference type="ARBA" id="ARBA00022679"/>
    </source>
</evidence>
<proteinExistence type="inferred from homology"/>
<dbReference type="STRING" id="1648.A2I91_04545"/>
<keyword evidence="8 12" id="KW-0808">Transferase</keyword>
<dbReference type="AlphaFoldDB" id="E7FUD5"/>
<comment type="function">
    <text evidence="2">Catalyzes phosphorolysis of the pyrimidine nucleosides uridine, thymidine and 2'-deoxyuridine with the formation of the corresponding pyrimidine base and ribose-1-phosphate.</text>
</comment>
<dbReference type="EC" id="2.4.2.2" evidence="5"/>
<dbReference type="Pfam" id="PF07831">
    <property type="entry name" value="PYNP_C"/>
    <property type="match status" value="1"/>
</dbReference>
<organism evidence="12 13">
    <name type="scientific">Erysipelothrix rhusiopathiae ATCC 19414</name>
    <dbReference type="NCBI Taxonomy" id="525280"/>
    <lineage>
        <taxon>Bacteria</taxon>
        <taxon>Bacillati</taxon>
        <taxon>Bacillota</taxon>
        <taxon>Erysipelotrichia</taxon>
        <taxon>Erysipelotrichales</taxon>
        <taxon>Erysipelotrichaceae</taxon>
        <taxon>Erysipelothrix</taxon>
    </lineage>
</organism>
<dbReference type="FunFam" id="3.40.1030.10:FF:000003">
    <property type="entry name" value="Pyrimidine-nucleoside phosphorylase"/>
    <property type="match status" value="1"/>
</dbReference>
<dbReference type="NCBIfam" id="TIGR02644">
    <property type="entry name" value="Y_phosphoryl"/>
    <property type="match status" value="1"/>
</dbReference>
<comment type="catalytic activity">
    <reaction evidence="9">
        <text>uridine + phosphate = alpha-D-ribose 1-phosphate + uracil</text>
        <dbReference type="Rhea" id="RHEA:24388"/>
        <dbReference type="ChEBI" id="CHEBI:16704"/>
        <dbReference type="ChEBI" id="CHEBI:17568"/>
        <dbReference type="ChEBI" id="CHEBI:43474"/>
        <dbReference type="ChEBI" id="CHEBI:57720"/>
        <dbReference type="EC" id="2.4.2.2"/>
    </reaction>
</comment>
<comment type="catalytic activity">
    <reaction evidence="1">
        <text>2'-deoxyuridine + phosphate = 2-deoxy-alpha-D-ribose 1-phosphate + uracil</text>
        <dbReference type="Rhea" id="RHEA:22824"/>
        <dbReference type="ChEBI" id="CHEBI:16450"/>
        <dbReference type="ChEBI" id="CHEBI:17568"/>
        <dbReference type="ChEBI" id="CHEBI:43474"/>
        <dbReference type="ChEBI" id="CHEBI:57259"/>
        <dbReference type="EC" id="2.4.2.2"/>
    </reaction>
</comment>
<dbReference type="EMBL" id="ACLK02000001">
    <property type="protein sequence ID" value="EFY09738.1"/>
    <property type="molecule type" value="Genomic_DNA"/>
</dbReference>
<dbReference type="SUPFAM" id="SSF54680">
    <property type="entry name" value="Pyrimidine nucleoside phosphorylase C-terminal domain"/>
    <property type="match status" value="1"/>
</dbReference>
<gene>
    <name evidence="12" type="primary">pyn</name>
    <name evidence="12" type="ORF">HMPREF0357_10533</name>
</gene>
<sequence length="432" mass="46534">MTIVEIIEKKRDGMELTHEEINFWIHGVTDGTVKDYQTSALLMAIVLKGMSLDETTALTDAMMRSGDVIDLSSIVGKKVDKHSTGGVGDKTTIILSPIVAAAGAKVAKMSGRGLGHTGGTLDKLESIAGFNIEVSSQDFIDQVNAINLAVIGQTGNLVYADKVLYSLRDVTGTVNAIPLIASSIMSKKLAGGADCILLDVKYGEGAFMKNVEDARELANTMITIGRNLGREVNAMLSNMNQPLGHSIGNALEVEEAIMTLKNEGPKELEELCLVASGYMLYQAELSDSSESGYELAKETLRSGAAYETFLKWIEAQGGDISIFDDLDSFTKAKYEVEVFAEQDGYLHDLKAMELGIVSMHLGAGRQTKDDIIDYKAGIVLRKEIGDLIHAGDLLATLYSDSPITDDHKNNTVSCFVMGQEPVEKPNLIAAVL</sequence>
<dbReference type="GO" id="GO:0004850">
    <property type="term" value="F:uridine phosphorylase activity"/>
    <property type="evidence" value="ECO:0007669"/>
    <property type="project" value="RHEA"/>
</dbReference>